<keyword evidence="2" id="KW-1185">Reference proteome</keyword>
<keyword evidence="1" id="KW-0808">Transferase</keyword>
<reference evidence="1" key="1">
    <citation type="submission" date="2024-12" db="EMBL/GenBank/DDBJ databases">
        <authorList>
            <person name="Wu N."/>
        </authorList>
    </citation>
    <scope>NUCLEOTIDE SEQUENCE</scope>
    <source>
        <strain evidence="1">P15</strain>
    </source>
</reference>
<evidence type="ECO:0000313" key="2">
    <source>
        <dbReference type="Proteomes" id="UP001631969"/>
    </source>
</evidence>
<keyword evidence="1" id="KW-0328">Glycosyltransferase</keyword>
<name>A0ACC7NY97_9BACL</name>
<proteinExistence type="predicted"/>
<protein>
    <submittedName>
        <fullName evidence="1">Glycosyltransferase family 2 protein</fullName>
        <ecNumber evidence="1">2.4.-.-</ecNumber>
    </submittedName>
</protein>
<dbReference type="EC" id="2.4.-.-" evidence="1"/>
<dbReference type="Proteomes" id="UP001631969">
    <property type="component" value="Unassembled WGS sequence"/>
</dbReference>
<organism evidence="1 2">
    <name type="scientific">Paenibacillus mesotrionivorans</name>
    <dbReference type="NCBI Taxonomy" id="3160968"/>
    <lineage>
        <taxon>Bacteria</taxon>
        <taxon>Bacillati</taxon>
        <taxon>Bacillota</taxon>
        <taxon>Bacilli</taxon>
        <taxon>Bacillales</taxon>
        <taxon>Paenibacillaceae</taxon>
        <taxon>Paenibacillus</taxon>
    </lineage>
</organism>
<dbReference type="EMBL" id="JBJURJ010000006">
    <property type="protein sequence ID" value="MFM9328681.1"/>
    <property type="molecule type" value="Genomic_DNA"/>
</dbReference>
<gene>
    <name evidence="1" type="ORF">ACI1P1_10315</name>
</gene>
<accession>A0ACC7NY97</accession>
<comment type="caution">
    <text evidence="1">The sequence shown here is derived from an EMBL/GenBank/DDBJ whole genome shotgun (WGS) entry which is preliminary data.</text>
</comment>
<sequence length="288" mass="32995">MDISIIIVNYRTLRLTMDAIKSVFQSVTERKYEVILIDNNSSDGIIEIATNNYPQILTIENQNNVGFAKANNQGISIASGRYILLLNSDTVICQDTIEFMVSIMDAHPTVGASGCKVVLPNGELDKACRRGFPTPSASFYYAFGFSKLFPNVPRFNQYQLGYLDPDESYPVDCLVGAFMMVRREVIDQVGGLDEEFFMYGEDIDWCYRIKQAGWEIYYYPKTSITHYKGASSRRKPFKIVYEFHRAMWLFHRKHYKKKYLPLVNGLVYLGIGIKLLMALIKNGMKRLG</sequence>
<evidence type="ECO:0000313" key="1">
    <source>
        <dbReference type="EMBL" id="MFM9328681.1"/>
    </source>
</evidence>